<dbReference type="SMART" id="SM00408">
    <property type="entry name" value="IGc2"/>
    <property type="match status" value="4"/>
</dbReference>
<protein>
    <recommendedName>
        <fullName evidence="9">Ig-like domain-containing protein</fullName>
    </recommendedName>
</protein>
<dbReference type="InterPro" id="IPR007110">
    <property type="entry name" value="Ig-like_dom"/>
</dbReference>
<feature type="non-terminal residue" evidence="10">
    <location>
        <position position="375"/>
    </location>
</feature>
<name>A0AAV6TM93_9ARAC</name>
<evidence type="ECO:0000256" key="5">
    <source>
        <dbReference type="ARBA" id="ARBA00022989"/>
    </source>
</evidence>
<keyword evidence="11" id="KW-1185">Reference proteome</keyword>
<reference evidence="10 11" key="1">
    <citation type="journal article" date="2022" name="Nat. Ecol. Evol.">
        <title>A masculinizing supergene underlies an exaggerated male reproductive morph in a spider.</title>
        <authorList>
            <person name="Hendrickx F."/>
            <person name="De Corte Z."/>
            <person name="Sonet G."/>
            <person name="Van Belleghem S.M."/>
            <person name="Kostlbacher S."/>
            <person name="Vangestel C."/>
        </authorList>
    </citation>
    <scope>NUCLEOTIDE SEQUENCE [LARGE SCALE GENOMIC DNA]</scope>
    <source>
        <strain evidence="10">W744_W776</strain>
    </source>
</reference>
<evidence type="ECO:0000256" key="7">
    <source>
        <dbReference type="ARBA" id="ARBA00023157"/>
    </source>
</evidence>
<dbReference type="GO" id="GO:0043025">
    <property type="term" value="C:neuronal cell body"/>
    <property type="evidence" value="ECO:0007669"/>
    <property type="project" value="TreeGrafter"/>
</dbReference>
<keyword evidence="6" id="KW-0472">Membrane</keyword>
<keyword evidence="4" id="KW-0677">Repeat</keyword>
<dbReference type="InterPro" id="IPR050958">
    <property type="entry name" value="Cell_Adh-Cytoskel_Orgn"/>
</dbReference>
<evidence type="ECO:0000259" key="9">
    <source>
        <dbReference type="PROSITE" id="PS50835"/>
    </source>
</evidence>
<feature type="domain" description="Ig-like" evidence="9">
    <location>
        <begin position="97"/>
        <end position="181"/>
    </location>
</feature>
<dbReference type="Pfam" id="PF07679">
    <property type="entry name" value="I-set"/>
    <property type="match status" value="3"/>
</dbReference>
<keyword evidence="2" id="KW-0812">Transmembrane</keyword>
<comment type="subcellular location">
    <subcellularLocation>
        <location evidence="1">Membrane</location>
        <topology evidence="1">Single-pass membrane protein</topology>
    </subcellularLocation>
</comment>
<dbReference type="FunFam" id="2.60.40.10:FF:000008">
    <property type="entry name" value="roundabout homolog 2 isoform X2"/>
    <property type="match status" value="2"/>
</dbReference>
<gene>
    <name evidence="10" type="ORF">JTE90_015743</name>
</gene>
<dbReference type="SMART" id="SM00406">
    <property type="entry name" value="IGv"/>
    <property type="match status" value="4"/>
</dbReference>
<dbReference type="Proteomes" id="UP000827092">
    <property type="component" value="Unassembled WGS sequence"/>
</dbReference>
<sequence>LRDDFRSIPKAVSTAVGESATLECFPPKGHPEPVVRWRKDGEFITTTVKGRLKVVGPGNLVIAEVRQSDEGRYSCVAENLAGTRETAAVHVAVHVKPFFMKEPEHLTVLAGAEVSFPCKVDGDPMPFVKWSRKDGKIPTGRAEVTDDKSLTIKSVIVGDEGTYICEAENLVGSISAEVTLTVHSRPNFLVRPKDQRIGLNGIAKMECKATGNPPPSIFWTKEGNQVLMFPERSYGKVSVGKDGTLTLSGVRKEDVGYYICSVLSGIGSSMAKAYLEVTAALGDLPAPVIKLGPANQTLPLNTVAMLPCEATGDPKPSIRWFYNSTPLQMRDPRLVVLDSGTLQIDDLQPEDYGVYTCTASSESGETSWSAALTVA</sequence>
<keyword evidence="3" id="KW-0732">Signal</keyword>
<dbReference type="Pfam" id="PF13927">
    <property type="entry name" value="Ig_3"/>
    <property type="match status" value="1"/>
</dbReference>
<evidence type="ECO:0000256" key="1">
    <source>
        <dbReference type="ARBA" id="ARBA00004167"/>
    </source>
</evidence>
<dbReference type="SUPFAM" id="SSF48726">
    <property type="entry name" value="Immunoglobulin"/>
    <property type="match status" value="4"/>
</dbReference>
<feature type="domain" description="Ig-like" evidence="9">
    <location>
        <begin position="3"/>
        <end position="92"/>
    </location>
</feature>
<keyword evidence="8" id="KW-0393">Immunoglobulin domain</keyword>
<dbReference type="InterPro" id="IPR013783">
    <property type="entry name" value="Ig-like_fold"/>
</dbReference>
<dbReference type="GO" id="GO:0005886">
    <property type="term" value="C:plasma membrane"/>
    <property type="evidence" value="ECO:0007669"/>
    <property type="project" value="TreeGrafter"/>
</dbReference>
<dbReference type="InterPro" id="IPR003599">
    <property type="entry name" value="Ig_sub"/>
</dbReference>
<dbReference type="FunFam" id="2.60.40.10:FF:000189">
    <property type="entry name" value="Neogenin isoform 3"/>
    <property type="match status" value="1"/>
</dbReference>
<keyword evidence="5" id="KW-1133">Transmembrane helix</keyword>
<dbReference type="GO" id="GO:0007156">
    <property type="term" value="P:homophilic cell adhesion via plasma membrane adhesion molecules"/>
    <property type="evidence" value="ECO:0007669"/>
    <property type="project" value="TreeGrafter"/>
</dbReference>
<evidence type="ECO:0000256" key="8">
    <source>
        <dbReference type="ARBA" id="ARBA00023319"/>
    </source>
</evidence>
<evidence type="ECO:0000256" key="3">
    <source>
        <dbReference type="ARBA" id="ARBA00022729"/>
    </source>
</evidence>
<dbReference type="EMBL" id="JAFNEN010002671">
    <property type="protein sequence ID" value="KAG8172475.1"/>
    <property type="molecule type" value="Genomic_DNA"/>
</dbReference>
<feature type="domain" description="Ig-like" evidence="9">
    <location>
        <begin position="186"/>
        <end position="278"/>
    </location>
</feature>
<evidence type="ECO:0000256" key="6">
    <source>
        <dbReference type="ARBA" id="ARBA00023136"/>
    </source>
</evidence>
<dbReference type="InterPro" id="IPR013106">
    <property type="entry name" value="Ig_V-set"/>
</dbReference>
<dbReference type="PROSITE" id="PS50835">
    <property type="entry name" value="IG_LIKE"/>
    <property type="match status" value="4"/>
</dbReference>
<dbReference type="GO" id="GO:0030424">
    <property type="term" value="C:axon"/>
    <property type="evidence" value="ECO:0007669"/>
    <property type="project" value="TreeGrafter"/>
</dbReference>
<organism evidence="10 11">
    <name type="scientific">Oedothorax gibbosus</name>
    <dbReference type="NCBI Taxonomy" id="931172"/>
    <lineage>
        <taxon>Eukaryota</taxon>
        <taxon>Metazoa</taxon>
        <taxon>Ecdysozoa</taxon>
        <taxon>Arthropoda</taxon>
        <taxon>Chelicerata</taxon>
        <taxon>Arachnida</taxon>
        <taxon>Araneae</taxon>
        <taxon>Araneomorphae</taxon>
        <taxon>Entelegynae</taxon>
        <taxon>Araneoidea</taxon>
        <taxon>Linyphiidae</taxon>
        <taxon>Erigoninae</taxon>
        <taxon>Oedothorax</taxon>
    </lineage>
</organism>
<feature type="domain" description="Ig-like" evidence="9">
    <location>
        <begin position="287"/>
        <end position="373"/>
    </location>
</feature>
<dbReference type="PIRSF" id="PIRSF000615">
    <property type="entry name" value="TyrPK_CSF1-R"/>
    <property type="match status" value="1"/>
</dbReference>
<evidence type="ECO:0000256" key="4">
    <source>
        <dbReference type="ARBA" id="ARBA00022737"/>
    </source>
</evidence>
<evidence type="ECO:0000313" key="10">
    <source>
        <dbReference type="EMBL" id="KAG8172475.1"/>
    </source>
</evidence>
<dbReference type="SMART" id="SM00409">
    <property type="entry name" value="IG"/>
    <property type="match status" value="4"/>
</dbReference>
<comment type="caution">
    <text evidence="10">The sequence shown here is derived from an EMBL/GenBank/DDBJ whole genome shotgun (WGS) entry which is preliminary data.</text>
</comment>
<feature type="non-terminal residue" evidence="10">
    <location>
        <position position="1"/>
    </location>
</feature>
<dbReference type="Gene3D" id="2.60.40.10">
    <property type="entry name" value="Immunoglobulins"/>
    <property type="match status" value="4"/>
</dbReference>
<dbReference type="InterPro" id="IPR036179">
    <property type="entry name" value="Ig-like_dom_sf"/>
</dbReference>
<dbReference type="PANTHER" id="PTHR45080">
    <property type="entry name" value="CONTACTIN 5"/>
    <property type="match status" value="1"/>
</dbReference>
<keyword evidence="7" id="KW-1015">Disulfide bond</keyword>
<dbReference type="FunFam" id="2.60.40.10:FF:000053">
    <property type="entry name" value="Roundabout guidance receptor 1"/>
    <property type="match status" value="1"/>
</dbReference>
<dbReference type="GO" id="GO:0008046">
    <property type="term" value="F:axon guidance receptor activity"/>
    <property type="evidence" value="ECO:0007669"/>
    <property type="project" value="TreeGrafter"/>
</dbReference>
<dbReference type="InterPro" id="IPR013098">
    <property type="entry name" value="Ig_I-set"/>
</dbReference>
<evidence type="ECO:0000256" key="2">
    <source>
        <dbReference type="ARBA" id="ARBA00022692"/>
    </source>
</evidence>
<dbReference type="InterPro" id="IPR003598">
    <property type="entry name" value="Ig_sub2"/>
</dbReference>
<proteinExistence type="predicted"/>
<dbReference type="AlphaFoldDB" id="A0AAV6TM93"/>
<accession>A0AAV6TM93</accession>
<evidence type="ECO:0000313" key="11">
    <source>
        <dbReference type="Proteomes" id="UP000827092"/>
    </source>
</evidence>
<dbReference type="PANTHER" id="PTHR45080:SF31">
    <property type="entry name" value="MYOTILIN"/>
    <property type="match status" value="1"/>
</dbReference>
<dbReference type="GO" id="GO:0050808">
    <property type="term" value="P:synapse organization"/>
    <property type="evidence" value="ECO:0007669"/>
    <property type="project" value="TreeGrafter"/>
</dbReference>